<dbReference type="NCBIfam" id="NF003588">
    <property type="entry name" value="PRK05254.1-1"/>
    <property type="match status" value="1"/>
</dbReference>
<gene>
    <name evidence="9" type="primary">ung</name>
    <name evidence="11" type="ORF">D5018_08535</name>
</gene>
<dbReference type="InterPro" id="IPR002043">
    <property type="entry name" value="UDG_fam1"/>
</dbReference>
<keyword evidence="7 9" id="KW-0378">Hydrolase</keyword>
<organism evidence="11 12">
    <name type="scientific">Parashewanella curva</name>
    <dbReference type="NCBI Taxonomy" id="2338552"/>
    <lineage>
        <taxon>Bacteria</taxon>
        <taxon>Pseudomonadati</taxon>
        <taxon>Pseudomonadota</taxon>
        <taxon>Gammaproteobacteria</taxon>
        <taxon>Alteromonadales</taxon>
        <taxon>Shewanellaceae</taxon>
        <taxon>Parashewanella</taxon>
    </lineage>
</organism>
<evidence type="ECO:0000256" key="9">
    <source>
        <dbReference type="HAMAP-Rule" id="MF_00148"/>
    </source>
</evidence>
<keyword evidence="12" id="KW-1185">Reference proteome</keyword>
<comment type="catalytic activity">
    <reaction evidence="1 9">
        <text>Hydrolyzes single-stranded DNA or mismatched double-stranded DNA and polynucleotides, releasing free uracil.</text>
        <dbReference type="EC" id="3.2.2.27"/>
    </reaction>
</comment>
<dbReference type="CDD" id="cd10027">
    <property type="entry name" value="UDG-F1-like"/>
    <property type="match status" value="1"/>
</dbReference>
<comment type="subcellular location">
    <subcellularLocation>
        <location evidence="9">Cytoplasm</location>
    </subcellularLocation>
</comment>
<dbReference type="OrthoDB" id="9804372at2"/>
<dbReference type="GO" id="GO:0004844">
    <property type="term" value="F:uracil DNA N-glycosylase activity"/>
    <property type="evidence" value="ECO:0007669"/>
    <property type="project" value="UniProtKB-UniRule"/>
</dbReference>
<accession>A0A3L8PXV7</accession>
<dbReference type="PANTHER" id="PTHR11264:SF0">
    <property type="entry name" value="URACIL-DNA GLYCOSYLASE"/>
    <property type="match status" value="1"/>
</dbReference>
<comment type="similarity">
    <text evidence="3 9">Belongs to the uracil-DNA glycosylase (UDG) superfamily. UNG family.</text>
</comment>
<evidence type="ECO:0000256" key="4">
    <source>
        <dbReference type="ARBA" id="ARBA00012030"/>
    </source>
</evidence>
<dbReference type="SMART" id="SM00987">
    <property type="entry name" value="UreE_C"/>
    <property type="match status" value="1"/>
</dbReference>
<dbReference type="NCBIfam" id="NF003589">
    <property type="entry name" value="PRK05254.1-2"/>
    <property type="match status" value="1"/>
</dbReference>
<evidence type="ECO:0000256" key="2">
    <source>
        <dbReference type="ARBA" id="ARBA00002631"/>
    </source>
</evidence>
<evidence type="ECO:0000256" key="3">
    <source>
        <dbReference type="ARBA" id="ARBA00008184"/>
    </source>
</evidence>
<protein>
    <recommendedName>
        <fullName evidence="5 9">Uracil-DNA glycosylase</fullName>
        <shortName evidence="9">UDG</shortName>
        <ecNumber evidence="4 9">3.2.2.27</ecNumber>
    </recommendedName>
</protein>
<dbReference type="EC" id="3.2.2.27" evidence="4 9"/>
<dbReference type="GO" id="GO:0097510">
    <property type="term" value="P:base-excision repair, AP site formation via deaminated base removal"/>
    <property type="evidence" value="ECO:0007669"/>
    <property type="project" value="TreeGrafter"/>
</dbReference>
<dbReference type="AlphaFoldDB" id="A0A3L8PXV7"/>
<evidence type="ECO:0000313" key="12">
    <source>
        <dbReference type="Proteomes" id="UP000281474"/>
    </source>
</evidence>
<evidence type="ECO:0000256" key="6">
    <source>
        <dbReference type="ARBA" id="ARBA00022763"/>
    </source>
</evidence>
<evidence type="ECO:0000259" key="10">
    <source>
        <dbReference type="SMART" id="SM00986"/>
    </source>
</evidence>
<comment type="function">
    <text evidence="2 9">Excises uracil residues from the DNA which can arise as a result of misincorporation of dUMP residues by DNA polymerase or due to deamination of cytosine.</text>
</comment>
<dbReference type="NCBIfam" id="NF003592">
    <property type="entry name" value="PRK05254.1-5"/>
    <property type="match status" value="1"/>
</dbReference>
<dbReference type="GO" id="GO:0005737">
    <property type="term" value="C:cytoplasm"/>
    <property type="evidence" value="ECO:0007669"/>
    <property type="project" value="UniProtKB-SubCell"/>
</dbReference>
<evidence type="ECO:0000256" key="8">
    <source>
        <dbReference type="ARBA" id="ARBA00023204"/>
    </source>
</evidence>
<sequence>MTYSWDDFLKNELNTKEMKLVLKQIELERANNDTIYPSSEDVFNAFTYTSFESISVVILGQDPYPTKGFAHGLSFSVNTAKGRTPPSLKNIYDEINRSFQVDLPVNRKLECWATQGVFLLNSALTINLNKKEHHLRLWKNFTNKVIKYINDNKESVVFLSWGKKAHEFTDKVDQKKHKVIKTSHPTTMSCKRSGVGYIAFSGSNCFYDTNEYLISKNKAPIDWNKI</sequence>
<keyword evidence="11" id="KW-0326">Glycosidase</keyword>
<dbReference type="Gene3D" id="3.40.470.10">
    <property type="entry name" value="Uracil-DNA glycosylase-like domain"/>
    <property type="match status" value="1"/>
</dbReference>
<dbReference type="SMART" id="SM00986">
    <property type="entry name" value="UDG"/>
    <property type="match status" value="1"/>
</dbReference>
<dbReference type="Pfam" id="PF03167">
    <property type="entry name" value="UDG"/>
    <property type="match status" value="1"/>
</dbReference>
<evidence type="ECO:0000256" key="5">
    <source>
        <dbReference type="ARBA" id="ARBA00018429"/>
    </source>
</evidence>
<name>A0A3L8PXV7_9GAMM</name>
<dbReference type="NCBIfam" id="TIGR00628">
    <property type="entry name" value="ung"/>
    <property type="match status" value="1"/>
</dbReference>
<dbReference type="Proteomes" id="UP000281474">
    <property type="component" value="Unassembled WGS sequence"/>
</dbReference>
<dbReference type="RefSeq" id="WP_121838590.1">
    <property type="nucleotide sequence ID" value="NZ_ML014769.1"/>
</dbReference>
<comment type="caution">
    <text evidence="11">The sequence shown here is derived from an EMBL/GenBank/DDBJ whole genome shotgun (WGS) entry which is preliminary data.</text>
</comment>
<keyword evidence="6 9" id="KW-0227">DNA damage</keyword>
<dbReference type="PANTHER" id="PTHR11264">
    <property type="entry name" value="URACIL-DNA GLYCOSYLASE"/>
    <property type="match status" value="1"/>
</dbReference>
<dbReference type="HAMAP" id="MF_00148">
    <property type="entry name" value="UDG"/>
    <property type="match status" value="1"/>
</dbReference>
<dbReference type="EMBL" id="QZEI01000020">
    <property type="protein sequence ID" value="RLV60171.1"/>
    <property type="molecule type" value="Genomic_DNA"/>
</dbReference>
<dbReference type="SUPFAM" id="SSF52141">
    <property type="entry name" value="Uracil-DNA glycosylase-like"/>
    <property type="match status" value="1"/>
</dbReference>
<feature type="active site" description="Proton acceptor" evidence="9">
    <location>
        <position position="62"/>
    </location>
</feature>
<keyword evidence="9" id="KW-0963">Cytoplasm</keyword>
<feature type="domain" description="Uracil-DNA glycosylase-like" evidence="10">
    <location>
        <begin position="47"/>
        <end position="200"/>
    </location>
</feature>
<proteinExistence type="inferred from homology"/>
<evidence type="ECO:0000313" key="11">
    <source>
        <dbReference type="EMBL" id="RLV60171.1"/>
    </source>
</evidence>
<dbReference type="InterPro" id="IPR036895">
    <property type="entry name" value="Uracil-DNA_glycosylase-like_sf"/>
</dbReference>
<keyword evidence="8 9" id="KW-0234">DNA repair</keyword>
<evidence type="ECO:0000256" key="1">
    <source>
        <dbReference type="ARBA" id="ARBA00001400"/>
    </source>
</evidence>
<reference evidence="11 12" key="1">
    <citation type="submission" date="2018-09" db="EMBL/GenBank/DDBJ databases">
        <title>Phylogeny of the Shewanellaceae, and recommendation for two new genera, Pseudoshewanella and Parashewanella.</title>
        <authorList>
            <person name="Wang G."/>
        </authorList>
    </citation>
    <scope>NUCLEOTIDE SEQUENCE [LARGE SCALE GENOMIC DNA]</scope>
    <source>
        <strain evidence="11 12">C51</strain>
    </source>
</reference>
<dbReference type="InterPro" id="IPR005122">
    <property type="entry name" value="Uracil-DNA_glycosylase-like"/>
</dbReference>
<evidence type="ECO:0000256" key="7">
    <source>
        <dbReference type="ARBA" id="ARBA00022801"/>
    </source>
</evidence>